<evidence type="ECO:0000256" key="13">
    <source>
        <dbReference type="ARBA" id="ARBA00023012"/>
    </source>
</evidence>
<dbReference type="SMART" id="SM00388">
    <property type="entry name" value="HisKA"/>
    <property type="match status" value="1"/>
</dbReference>
<evidence type="ECO:0000256" key="5">
    <source>
        <dbReference type="ARBA" id="ARBA00022475"/>
    </source>
</evidence>
<evidence type="ECO:0000256" key="7">
    <source>
        <dbReference type="ARBA" id="ARBA00022679"/>
    </source>
</evidence>
<dbReference type="PROSITE" id="PS50885">
    <property type="entry name" value="HAMP"/>
    <property type="match status" value="1"/>
</dbReference>
<evidence type="ECO:0000256" key="12">
    <source>
        <dbReference type="ARBA" id="ARBA00022989"/>
    </source>
</evidence>
<evidence type="ECO:0000313" key="18">
    <source>
        <dbReference type="EMBL" id="GAE00691.1"/>
    </source>
</evidence>
<keyword evidence="9" id="KW-0547">Nucleotide-binding</keyword>
<feature type="domain" description="HAMP" evidence="17">
    <location>
        <begin position="252"/>
        <end position="280"/>
    </location>
</feature>
<dbReference type="AlphaFoldDB" id="A0A0S6TXD1"/>
<feature type="transmembrane region" description="Helical" evidence="15">
    <location>
        <begin position="84"/>
        <end position="106"/>
    </location>
</feature>
<dbReference type="CDD" id="cd00082">
    <property type="entry name" value="HisKA"/>
    <property type="match status" value="1"/>
</dbReference>
<keyword evidence="11" id="KW-0067">ATP-binding</keyword>
<dbReference type="Pfam" id="PF02518">
    <property type="entry name" value="HATPase_c"/>
    <property type="match status" value="1"/>
</dbReference>
<evidence type="ECO:0000256" key="1">
    <source>
        <dbReference type="ARBA" id="ARBA00000085"/>
    </source>
</evidence>
<evidence type="ECO:0000259" key="17">
    <source>
        <dbReference type="PROSITE" id="PS50885"/>
    </source>
</evidence>
<dbReference type="FunFam" id="1.10.287.130:FF:000008">
    <property type="entry name" value="Two-component sensor histidine kinase"/>
    <property type="match status" value="1"/>
</dbReference>
<comment type="catalytic activity">
    <reaction evidence="1">
        <text>ATP + protein L-histidine = ADP + protein N-phospho-L-histidine.</text>
        <dbReference type="EC" id="2.7.13.3"/>
    </reaction>
</comment>
<sequence length="514" mass="59754">MNKNSGLSCLLKLLMVQLIIFSISNLIIVIIDTYESLFRGDNLNPEKFINLKVLLIPILISIIIICIYIHLYKIKKAYLLIKKIDVKVLLLLVIPFLLSVIIIFLGNVYREVLVYINYDLIRINKYTIILLLVFIIITITLIYTLIKIIRNKGLLISKIGLRLIFIVGIVFIASMVLLNIMRKFIESYLLGYGNMDPKKFARIYNTVSLGFIIVVIVTCILVILSIVNKWVQYLNYMILKLRRISEIQYVDDLDINGDDEFSELASSINVMSNKLKDNYEREKKIEKEKNDFIVAVSHDLRTPLTSIIGYLDLLKNEKIQSYEKTSEYIDITYRKAIDLKNLIEELFEYTKIENDYVSLEKVEFNIAILVNQILGEQMLFFKEKNINIEFESESNEIYCEIDIKKMVRIIENIINNVQKYSSPNTSFKVYIKEKEANVLISFENIGEHIKSDDLELIFEKMYRIDKSRSSQREGSGLGLAIARKLVEIHNGRLWAECEGNTIKFNILLPKTKGK</sequence>
<name>A0A0S6TXD1_CLOBO</name>
<evidence type="ECO:0000256" key="9">
    <source>
        <dbReference type="ARBA" id="ARBA00022741"/>
    </source>
</evidence>
<dbReference type="PRINTS" id="PR00344">
    <property type="entry name" value="BCTRLSENSOR"/>
</dbReference>
<dbReference type="InterPro" id="IPR003660">
    <property type="entry name" value="HAMP_dom"/>
</dbReference>
<dbReference type="InterPro" id="IPR003594">
    <property type="entry name" value="HATPase_dom"/>
</dbReference>
<feature type="domain" description="Histidine kinase" evidence="16">
    <location>
        <begin position="295"/>
        <end position="512"/>
    </location>
</feature>
<feature type="transmembrane region" description="Helical" evidence="15">
    <location>
        <begin position="161"/>
        <end position="181"/>
    </location>
</feature>
<organism evidence="18">
    <name type="scientific">Clostridium botulinum B str. Osaka05</name>
    <dbReference type="NCBI Taxonomy" id="1407017"/>
    <lineage>
        <taxon>Bacteria</taxon>
        <taxon>Bacillati</taxon>
        <taxon>Bacillota</taxon>
        <taxon>Clostridia</taxon>
        <taxon>Eubacteriales</taxon>
        <taxon>Clostridiaceae</taxon>
        <taxon>Clostridium</taxon>
    </lineage>
</organism>
<dbReference type="GO" id="GO:0000155">
    <property type="term" value="F:phosphorelay sensor kinase activity"/>
    <property type="evidence" value="ECO:0007669"/>
    <property type="project" value="InterPro"/>
</dbReference>
<dbReference type="Pfam" id="PF00512">
    <property type="entry name" value="HisKA"/>
    <property type="match status" value="1"/>
</dbReference>
<comment type="subcellular location">
    <subcellularLocation>
        <location evidence="3">Cell membrane</location>
    </subcellularLocation>
    <subcellularLocation>
        <location evidence="2">Membrane</location>
        <topology evidence="2">Multi-pass membrane protein</topology>
    </subcellularLocation>
</comment>
<feature type="transmembrane region" description="Helical" evidence="15">
    <location>
        <begin position="201"/>
        <end position="227"/>
    </location>
</feature>
<evidence type="ECO:0000259" key="16">
    <source>
        <dbReference type="PROSITE" id="PS50109"/>
    </source>
</evidence>
<dbReference type="PANTHER" id="PTHR45528">
    <property type="entry name" value="SENSOR HISTIDINE KINASE CPXA"/>
    <property type="match status" value="1"/>
</dbReference>
<dbReference type="Gene3D" id="1.10.287.130">
    <property type="match status" value="1"/>
</dbReference>
<dbReference type="InterPro" id="IPR004358">
    <property type="entry name" value="Sig_transdc_His_kin-like_C"/>
</dbReference>
<evidence type="ECO:0000256" key="6">
    <source>
        <dbReference type="ARBA" id="ARBA00022553"/>
    </source>
</evidence>
<dbReference type="EMBL" id="DF384213">
    <property type="protein sequence ID" value="GAE00691.1"/>
    <property type="molecule type" value="Genomic_DNA"/>
</dbReference>
<dbReference type="InterPro" id="IPR036890">
    <property type="entry name" value="HATPase_C_sf"/>
</dbReference>
<dbReference type="HOGENOM" id="CLU_000445_89_3_9"/>
<keyword evidence="6" id="KW-0597">Phosphoprotein</keyword>
<dbReference type="Gene3D" id="6.10.340.10">
    <property type="match status" value="1"/>
</dbReference>
<gene>
    <name evidence="18" type="ORF">CBO05C_0381</name>
</gene>
<evidence type="ECO:0000256" key="4">
    <source>
        <dbReference type="ARBA" id="ARBA00012438"/>
    </source>
</evidence>
<evidence type="ECO:0000256" key="2">
    <source>
        <dbReference type="ARBA" id="ARBA00004141"/>
    </source>
</evidence>
<evidence type="ECO:0000256" key="11">
    <source>
        <dbReference type="ARBA" id="ARBA00022840"/>
    </source>
</evidence>
<keyword evidence="12 15" id="KW-1133">Transmembrane helix</keyword>
<dbReference type="GO" id="GO:0005524">
    <property type="term" value="F:ATP binding"/>
    <property type="evidence" value="ECO:0007669"/>
    <property type="project" value="UniProtKB-KW"/>
</dbReference>
<dbReference type="GO" id="GO:0005886">
    <property type="term" value="C:plasma membrane"/>
    <property type="evidence" value="ECO:0007669"/>
    <property type="project" value="UniProtKB-SubCell"/>
</dbReference>
<dbReference type="SUPFAM" id="SSF47384">
    <property type="entry name" value="Homodimeric domain of signal transducing histidine kinase"/>
    <property type="match status" value="1"/>
</dbReference>
<dbReference type="PANTHER" id="PTHR45528:SF8">
    <property type="entry name" value="HISTIDINE KINASE"/>
    <property type="match status" value="1"/>
</dbReference>
<dbReference type="EC" id="2.7.13.3" evidence="4"/>
<evidence type="ECO:0000256" key="15">
    <source>
        <dbReference type="SAM" id="Phobius"/>
    </source>
</evidence>
<feature type="transmembrane region" description="Helical" evidence="15">
    <location>
        <begin position="126"/>
        <end position="149"/>
    </location>
</feature>
<evidence type="ECO:0000256" key="3">
    <source>
        <dbReference type="ARBA" id="ARBA00004236"/>
    </source>
</evidence>
<dbReference type="InterPro" id="IPR003661">
    <property type="entry name" value="HisK_dim/P_dom"/>
</dbReference>
<dbReference type="InterPro" id="IPR005467">
    <property type="entry name" value="His_kinase_dom"/>
</dbReference>
<evidence type="ECO:0000256" key="14">
    <source>
        <dbReference type="ARBA" id="ARBA00023136"/>
    </source>
</evidence>
<accession>A0A0S6TXD1</accession>
<keyword evidence="7" id="KW-0808">Transferase</keyword>
<keyword evidence="8 15" id="KW-0812">Transmembrane</keyword>
<proteinExistence type="predicted"/>
<protein>
    <recommendedName>
        <fullName evidence="4">histidine kinase</fullName>
        <ecNumber evidence="4">2.7.13.3</ecNumber>
    </recommendedName>
</protein>
<dbReference type="InterPro" id="IPR050398">
    <property type="entry name" value="HssS/ArlS-like"/>
</dbReference>
<keyword evidence="13" id="KW-0902">Two-component regulatory system</keyword>
<feature type="transmembrane region" description="Helical" evidence="15">
    <location>
        <begin position="9"/>
        <end position="31"/>
    </location>
</feature>
<dbReference type="SUPFAM" id="SSF55874">
    <property type="entry name" value="ATPase domain of HSP90 chaperone/DNA topoisomerase II/histidine kinase"/>
    <property type="match status" value="1"/>
</dbReference>
<feature type="transmembrane region" description="Helical" evidence="15">
    <location>
        <begin position="51"/>
        <end position="72"/>
    </location>
</feature>
<dbReference type="SMART" id="SM00387">
    <property type="entry name" value="HATPase_c"/>
    <property type="match status" value="1"/>
</dbReference>
<evidence type="ECO:0000256" key="10">
    <source>
        <dbReference type="ARBA" id="ARBA00022777"/>
    </source>
</evidence>
<dbReference type="InterPro" id="IPR036097">
    <property type="entry name" value="HisK_dim/P_sf"/>
</dbReference>
<keyword evidence="14 15" id="KW-0472">Membrane</keyword>
<dbReference type="Proteomes" id="UP000054164">
    <property type="component" value="Unassembled WGS sequence"/>
</dbReference>
<dbReference type="CDD" id="cd06225">
    <property type="entry name" value="HAMP"/>
    <property type="match status" value="1"/>
</dbReference>
<evidence type="ECO:0000256" key="8">
    <source>
        <dbReference type="ARBA" id="ARBA00022692"/>
    </source>
</evidence>
<keyword evidence="10" id="KW-0418">Kinase</keyword>
<dbReference type="PROSITE" id="PS50109">
    <property type="entry name" value="HIS_KIN"/>
    <property type="match status" value="1"/>
</dbReference>
<keyword evidence="5" id="KW-1003">Cell membrane</keyword>
<reference evidence="18" key="1">
    <citation type="submission" date="2013-10" db="EMBL/GenBank/DDBJ databases">
        <title>Draft genome sequence of Clostridium botulinum type B strain Osaka05.</title>
        <authorList>
            <person name="Sakaguchi Y."/>
            <person name="Hosomi K."/>
            <person name="Uchiyama J."/>
            <person name="Ogura Y."/>
            <person name="Sakaguchi M."/>
            <person name="Kohda T."/>
            <person name="Mukamoto M."/>
            <person name="Misawa N."/>
            <person name="Matsuzaki S."/>
            <person name="Hayashi T."/>
            <person name="Kozaki S."/>
        </authorList>
    </citation>
    <scope>NUCLEOTIDE SEQUENCE</scope>
    <source>
        <strain evidence="18">Osaka05</strain>
    </source>
</reference>
<dbReference type="Gene3D" id="3.30.565.10">
    <property type="entry name" value="Histidine kinase-like ATPase, C-terminal domain"/>
    <property type="match status" value="1"/>
</dbReference>